<feature type="transmembrane region" description="Helical" evidence="4">
    <location>
        <begin position="45"/>
        <end position="64"/>
    </location>
</feature>
<sequence>MANLRRQDDEVLQPVFAVIATLRWILLVHALVVNHLRMGEVQRPVLLVLCCAVMVAWTAVAGLAQSRGHSRTRQVVAADLLVTFCLLAVGRHVLGRPALVATYLPVPVYWTVVSPLVVAVWRGRWWGLAAAALLSLVKFVQEPRPDPRVWDAMVLTGMCAWGLGAVVDTLRESAEQRELERTRTAALAERDRLNRIVHDGALQVLAMVEREGPELGPRGQHLAELARQQEVVLRKQLQDRGTTAVGEESAVGAPVQAEVDVAALLEAHAGERVTVSVVADQVPMSARRARELEAAVAEALSNVVKHAGPGARAWILLETEGDQMIISVRDNGVGMSREQVDRALSGDRLGIQNSILGRIAEVGGEAVARSQPGRGVEWEFRIPLEED</sequence>
<dbReference type="InterPro" id="IPR050482">
    <property type="entry name" value="Sensor_HK_TwoCompSys"/>
</dbReference>
<feature type="transmembrane region" description="Helical" evidence="4">
    <location>
        <begin position="12"/>
        <end position="33"/>
    </location>
</feature>
<gene>
    <name evidence="6" type="primary">macS</name>
    <name evidence="6" type="ORF">ACFSCS_00275</name>
</gene>
<feature type="transmembrane region" description="Helical" evidence="4">
    <location>
        <begin position="76"/>
        <end position="94"/>
    </location>
</feature>
<comment type="caution">
    <text evidence="6">The sequence shown here is derived from an EMBL/GenBank/DDBJ whole genome shotgun (WGS) entry which is preliminary data.</text>
</comment>
<protein>
    <submittedName>
        <fullName evidence="6">MacS family sensor histidine kinase</fullName>
    </submittedName>
</protein>
<evidence type="ECO:0000256" key="1">
    <source>
        <dbReference type="ARBA" id="ARBA00022679"/>
    </source>
</evidence>
<dbReference type="GO" id="GO:0016301">
    <property type="term" value="F:kinase activity"/>
    <property type="evidence" value="ECO:0007669"/>
    <property type="project" value="UniProtKB-KW"/>
</dbReference>
<dbReference type="RefSeq" id="WP_343871692.1">
    <property type="nucleotide sequence ID" value="NZ_BAAAIX010000001.1"/>
</dbReference>
<proteinExistence type="predicted"/>
<feature type="domain" description="Histidine kinase" evidence="5">
    <location>
        <begin position="291"/>
        <end position="386"/>
    </location>
</feature>
<dbReference type="EMBL" id="JBHUFZ010000001">
    <property type="protein sequence ID" value="MFD1888624.1"/>
    <property type="molecule type" value="Genomic_DNA"/>
</dbReference>
<dbReference type="PANTHER" id="PTHR24421:SF61">
    <property type="entry name" value="OXYGEN SENSOR HISTIDINE KINASE NREB"/>
    <property type="match status" value="1"/>
</dbReference>
<evidence type="ECO:0000313" key="6">
    <source>
        <dbReference type="EMBL" id="MFD1888624.1"/>
    </source>
</evidence>
<dbReference type="Pfam" id="PF19354">
    <property type="entry name" value="DUF5931"/>
    <property type="match status" value="1"/>
</dbReference>
<evidence type="ECO:0000256" key="3">
    <source>
        <dbReference type="ARBA" id="ARBA00023012"/>
    </source>
</evidence>
<keyword evidence="3" id="KW-0902">Two-component regulatory system</keyword>
<dbReference type="PANTHER" id="PTHR24421">
    <property type="entry name" value="NITRATE/NITRITE SENSOR PROTEIN NARX-RELATED"/>
    <property type="match status" value="1"/>
</dbReference>
<evidence type="ECO:0000256" key="2">
    <source>
        <dbReference type="ARBA" id="ARBA00022777"/>
    </source>
</evidence>
<reference evidence="7" key="1">
    <citation type="journal article" date="2019" name="Int. J. Syst. Evol. Microbiol.">
        <title>The Global Catalogue of Microorganisms (GCM) 10K type strain sequencing project: providing services to taxonomists for standard genome sequencing and annotation.</title>
        <authorList>
            <consortium name="The Broad Institute Genomics Platform"/>
            <consortium name="The Broad Institute Genome Sequencing Center for Infectious Disease"/>
            <person name="Wu L."/>
            <person name="Ma J."/>
        </authorList>
    </citation>
    <scope>NUCLEOTIDE SEQUENCE [LARGE SCALE GENOMIC DNA]</scope>
    <source>
        <strain evidence="7">CAIM 431</strain>
    </source>
</reference>
<organism evidence="6 7">
    <name type="scientific">Luteococcus peritonei</name>
    <dbReference type="NCBI Taxonomy" id="88874"/>
    <lineage>
        <taxon>Bacteria</taxon>
        <taxon>Bacillati</taxon>
        <taxon>Actinomycetota</taxon>
        <taxon>Actinomycetes</taxon>
        <taxon>Propionibacteriales</taxon>
        <taxon>Propionibacteriaceae</taxon>
        <taxon>Luteococcus</taxon>
    </lineage>
</organism>
<dbReference type="InterPro" id="IPR003594">
    <property type="entry name" value="HATPase_dom"/>
</dbReference>
<keyword evidence="1" id="KW-0808">Transferase</keyword>
<evidence type="ECO:0000256" key="4">
    <source>
        <dbReference type="SAM" id="Phobius"/>
    </source>
</evidence>
<feature type="transmembrane region" description="Helical" evidence="4">
    <location>
        <begin position="100"/>
        <end position="118"/>
    </location>
</feature>
<keyword evidence="4" id="KW-0472">Membrane</keyword>
<keyword evidence="7" id="KW-1185">Reference proteome</keyword>
<evidence type="ECO:0000259" key="5">
    <source>
        <dbReference type="PROSITE" id="PS50109"/>
    </source>
</evidence>
<dbReference type="Pfam" id="PF02518">
    <property type="entry name" value="HATPase_c"/>
    <property type="match status" value="1"/>
</dbReference>
<keyword evidence="2 6" id="KW-0418">Kinase</keyword>
<accession>A0ABW4RRD9</accession>
<dbReference type="Proteomes" id="UP001597326">
    <property type="component" value="Unassembled WGS sequence"/>
</dbReference>
<dbReference type="PROSITE" id="PS50109">
    <property type="entry name" value="HIS_KIN"/>
    <property type="match status" value="1"/>
</dbReference>
<dbReference type="InterPro" id="IPR005467">
    <property type="entry name" value="His_kinase_dom"/>
</dbReference>
<evidence type="ECO:0000313" key="7">
    <source>
        <dbReference type="Proteomes" id="UP001597326"/>
    </source>
</evidence>
<keyword evidence="4" id="KW-1133">Transmembrane helix</keyword>
<dbReference type="InterPro" id="IPR036890">
    <property type="entry name" value="HATPase_C_sf"/>
</dbReference>
<dbReference type="NCBIfam" id="NF047322">
    <property type="entry name" value="HK_morpho_MacS"/>
    <property type="match status" value="1"/>
</dbReference>
<dbReference type="Gene3D" id="3.30.565.10">
    <property type="entry name" value="Histidine kinase-like ATPase, C-terminal domain"/>
    <property type="match status" value="1"/>
</dbReference>
<keyword evidence="4" id="KW-0812">Transmembrane</keyword>
<dbReference type="InterPro" id="IPR045975">
    <property type="entry name" value="DUF5931"/>
</dbReference>
<dbReference type="SUPFAM" id="SSF55874">
    <property type="entry name" value="ATPase domain of HSP90 chaperone/DNA topoisomerase II/histidine kinase"/>
    <property type="match status" value="1"/>
</dbReference>
<name>A0ABW4RRD9_9ACTN</name>